<gene>
    <name evidence="2" type="ORF">BJ508DRAFT_92874</name>
</gene>
<feature type="region of interest" description="Disordered" evidence="1">
    <location>
        <begin position="74"/>
        <end position="134"/>
    </location>
</feature>
<keyword evidence="3" id="KW-1185">Reference proteome</keyword>
<feature type="compositionally biased region" description="Acidic residues" evidence="1">
    <location>
        <begin position="74"/>
        <end position="87"/>
    </location>
</feature>
<evidence type="ECO:0000313" key="2">
    <source>
        <dbReference type="EMBL" id="RPA82179.1"/>
    </source>
</evidence>
<organism evidence="2 3">
    <name type="scientific">Ascobolus immersus RN42</name>
    <dbReference type="NCBI Taxonomy" id="1160509"/>
    <lineage>
        <taxon>Eukaryota</taxon>
        <taxon>Fungi</taxon>
        <taxon>Dikarya</taxon>
        <taxon>Ascomycota</taxon>
        <taxon>Pezizomycotina</taxon>
        <taxon>Pezizomycetes</taxon>
        <taxon>Pezizales</taxon>
        <taxon>Ascobolaceae</taxon>
        <taxon>Ascobolus</taxon>
    </lineage>
</organism>
<evidence type="ECO:0000313" key="3">
    <source>
        <dbReference type="Proteomes" id="UP000275078"/>
    </source>
</evidence>
<feature type="compositionally biased region" description="Low complexity" evidence="1">
    <location>
        <begin position="94"/>
        <end position="104"/>
    </location>
</feature>
<protein>
    <submittedName>
        <fullName evidence="2">Uncharacterized protein</fullName>
    </submittedName>
</protein>
<reference evidence="2 3" key="1">
    <citation type="journal article" date="2018" name="Nat. Ecol. Evol.">
        <title>Pezizomycetes genomes reveal the molecular basis of ectomycorrhizal truffle lifestyle.</title>
        <authorList>
            <person name="Murat C."/>
            <person name="Payen T."/>
            <person name="Noel B."/>
            <person name="Kuo A."/>
            <person name="Morin E."/>
            <person name="Chen J."/>
            <person name="Kohler A."/>
            <person name="Krizsan K."/>
            <person name="Balestrini R."/>
            <person name="Da Silva C."/>
            <person name="Montanini B."/>
            <person name="Hainaut M."/>
            <person name="Levati E."/>
            <person name="Barry K.W."/>
            <person name="Belfiori B."/>
            <person name="Cichocki N."/>
            <person name="Clum A."/>
            <person name="Dockter R.B."/>
            <person name="Fauchery L."/>
            <person name="Guy J."/>
            <person name="Iotti M."/>
            <person name="Le Tacon F."/>
            <person name="Lindquist E.A."/>
            <person name="Lipzen A."/>
            <person name="Malagnac F."/>
            <person name="Mello A."/>
            <person name="Molinier V."/>
            <person name="Miyauchi S."/>
            <person name="Poulain J."/>
            <person name="Riccioni C."/>
            <person name="Rubini A."/>
            <person name="Sitrit Y."/>
            <person name="Splivallo R."/>
            <person name="Traeger S."/>
            <person name="Wang M."/>
            <person name="Zifcakova L."/>
            <person name="Wipf D."/>
            <person name="Zambonelli A."/>
            <person name="Paolocci F."/>
            <person name="Nowrousian M."/>
            <person name="Ottonello S."/>
            <person name="Baldrian P."/>
            <person name="Spatafora J.W."/>
            <person name="Henrissat B."/>
            <person name="Nagy L.G."/>
            <person name="Aury J.M."/>
            <person name="Wincker P."/>
            <person name="Grigoriev I.V."/>
            <person name="Bonfante P."/>
            <person name="Martin F.M."/>
        </authorList>
    </citation>
    <scope>NUCLEOTIDE SEQUENCE [LARGE SCALE GENOMIC DNA]</scope>
    <source>
        <strain evidence="2 3">RN42</strain>
    </source>
</reference>
<name>A0A3N4I7Y2_ASCIM</name>
<evidence type="ECO:0000256" key="1">
    <source>
        <dbReference type="SAM" id="MobiDB-lite"/>
    </source>
</evidence>
<dbReference type="AlphaFoldDB" id="A0A3N4I7Y2"/>
<dbReference type="Proteomes" id="UP000275078">
    <property type="component" value="Unassembled WGS sequence"/>
</dbReference>
<sequence>MGLSADGLNVGGGGGGGGLVLADLSPSVGVYDSLDAEGLGSGIGHTGVSDGLFVGATTALGTGGLDEVGLEVANESDVEDSDTEQMDVENGLASERSSLNSSSSEFERIRGRKPQKYYAASPNNVYGESTRRTF</sequence>
<dbReference type="EMBL" id="ML119673">
    <property type="protein sequence ID" value="RPA82179.1"/>
    <property type="molecule type" value="Genomic_DNA"/>
</dbReference>
<accession>A0A3N4I7Y2</accession>
<proteinExistence type="predicted"/>